<dbReference type="SUPFAM" id="SSF55060">
    <property type="entry name" value="GHMP Kinase, C-terminal domain"/>
    <property type="match status" value="1"/>
</dbReference>
<evidence type="ECO:0000256" key="10">
    <source>
        <dbReference type="ARBA" id="ARBA00023277"/>
    </source>
</evidence>
<dbReference type="Gene3D" id="1.20.1440.340">
    <property type="match status" value="1"/>
</dbReference>
<dbReference type="InterPro" id="IPR013750">
    <property type="entry name" value="GHMP_kinase_C_dom"/>
</dbReference>
<protein>
    <recommendedName>
        <fullName evidence="4">Galactokinase</fullName>
        <ecNumber evidence="3">2.7.1.6</ecNumber>
    </recommendedName>
    <alternativeName>
        <fullName evidence="11">Galactose kinase</fullName>
    </alternativeName>
</protein>
<evidence type="ECO:0000256" key="11">
    <source>
        <dbReference type="ARBA" id="ARBA00029590"/>
    </source>
</evidence>
<keyword evidence="9" id="KW-0299">Galactose metabolism</keyword>
<dbReference type="InterPro" id="IPR019741">
    <property type="entry name" value="Galactokinase_CS"/>
</dbReference>
<dbReference type="PIRSF" id="PIRSF000530">
    <property type="entry name" value="Galactokinase"/>
    <property type="match status" value="1"/>
</dbReference>
<comment type="catalytic activity">
    <reaction evidence="12">
        <text>alpha-D-galactose + ATP = alpha-D-galactose 1-phosphate + ADP + H(+)</text>
        <dbReference type="Rhea" id="RHEA:13553"/>
        <dbReference type="ChEBI" id="CHEBI:15378"/>
        <dbReference type="ChEBI" id="CHEBI:28061"/>
        <dbReference type="ChEBI" id="CHEBI:30616"/>
        <dbReference type="ChEBI" id="CHEBI:58336"/>
        <dbReference type="ChEBI" id="CHEBI:456216"/>
        <dbReference type="EC" id="2.7.1.6"/>
    </reaction>
    <physiologicalReaction direction="left-to-right" evidence="12">
        <dbReference type="Rhea" id="RHEA:13554"/>
    </physiologicalReaction>
</comment>
<evidence type="ECO:0000256" key="8">
    <source>
        <dbReference type="ARBA" id="ARBA00022840"/>
    </source>
</evidence>
<reference evidence="17 18" key="1">
    <citation type="submission" date="2019-07" db="EMBL/GenBank/DDBJ databases">
        <authorList>
            <person name="Friedrich A."/>
            <person name="Schacherer J."/>
        </authorList>
    </citation>
    <scope>NUCLEOTIDE SEQUENCE [LARGE SCALE GENOMIC DNA]</scope>
</reference>
<sequence>MADLIPTFSDLSLYDKPESQASRYQNLVHEYKDVFQGAPEFIARAPGRVNLIGDHIDYCYFSVLPMAIEYDVIEAIGKSSDSKGHFIHLTNTDKRFTPETIELPKDGSIIVIDKESHSWTNYYRCSLIVAQKYLWERFPSTKGQCLKSINVVIDGTVPTGGGLSSSAALCVASTLGVLKANGVENITKKDLTRITVVSEHYVGLNNGGMDQCASVCGEKGKVLFIEFQPELRATPYSIPEIHPPLKPLSFLITNTLVESNKNESAPVNYNLRVVEMAIGAEFLARLNGITLPKNSNLNTGTLRGFMDTYFVEKRHLSRWNGRDIRLGIQRLQELSQKIETWFTDSQKIGFTTEEAADRLGLSKDEFTEKYLTTFPVKYEKLKIYQRTKHVFDEARRVLETLRLFTDSNASENSSNFLKRFGEIMDQSQLSLKTLLMNSTDECDELCRIARKNGSLGSRITGAGWGGSLVHFTTEDKLDGLINALVEQYYKKHFPNITEEEISHAVVVTKPAVGSCIVNQIEF</sequence>
<dbReference type="Pfam" id="PF10509">
    <property type="entry name" value="GalKase_gal_bdg"/>
    <property type="match status" value="1"/>
</dbReference>
<evidence type="ECO:0000259" key="14">
    <source>
        <dbReference type="Pfam" id="PF00288"/>
    </source>
</evidence>
<evidence type="ECO:0000256" key="5">
    <source>
        <dbReference type="ARBA" id="ARBA00022679"/>
    </source>
</evidence>
<dbReference type="InterPro" id="IPR019539">
    <property type="entry name" value="GalKase_N"/>
</dbReference>
<keyword evidence="5" id="KW-0808">Transferase</keyword>
<dbReference type="FunFam" id="1.20.1440.340:FF:000003">
    <property type="entry name" value="GAL1p Galactokinase"/>
    <property type="match status" value="1"/>
</dbReference>
<evidence type="ECO:0000256" key="2">
    <source>
        <dbReference type="ARBA" id="ARBA00006566"/>
    </source>
</evidence>
<dbReference type="OMA" id="GFHDTYF"/>
<proteinExistence type="inferred from homology"/>
<dbReference type="GO" id="GO:0004335">
    <property type="term" value="F:galactokinase activity"/>
    <property type="evidence" value="ECO:0007669"/>
    <property type="project" value="UniProtKB-EC"/>
</dbReference>
<keyword evidence="8" id="KW-0067">ATP-binding</keyword>
<accession>A0A7D9GZH8</accession>
<dbReference type="GO" id="GO:0006012">
    <property type="term" value="P:galactose metabolic process"/>
    <property type="evidence" value="ECO:0007669"/>
    <property type="project" value="UniProtKB-UniPathway"/>
</dbReference>
<dbReference type="GO" id="GO:0005829">
    <property type="term" value="C:cytosol"/>
    <property type="evidence" value="ECO:0007669"/>
    <property type="project" value="TreeGrafter"/>
</dbReference>
<dbReference type="InterPro" id="IPR020568">
    <property type="entry name" value="Ribosomal_Su5_D2-typ_SF"/>
</dbReference>
<dbReference type="InterPro" id="IPR006206">
    <property type="entry name" value="Mevalonate/galactokinase"/>
</dbReference>
<gene>
    <name evidence="17" type="primary">GAL3</name>
    <name evidence="17" type="ORF">DEBR0S2_20494G</name>
</gene>
<keyword evidence="7" id="KW-0418">Kinase</keyword>
<dbReference type="Proteomes" id="UP000478008">
    <property type="component" value="Unassembled WGS sequence"/>
</dbReference>
<dbReference type="PRINTS" id="PR00959">
    <property type="entry name" value="MEVGALKINASE"/>
</dbReference>
<dbReference type="NCBIfam" id="TIGR00131">
    <property type="entry name" value="gal_kin"/>
    <property type="match status" value="1"/>
</dbReference>
<evidence type="ECO:0000259" key="16">
    <source>
        <dbReference type="Pfam" id="PF10509"/>
    </source>
</evidence>
<feature type="domain" description="GHMP kinase N-terminal" evidence="14">
    <location>
        <begin position="139"/>
        <end position="217"/>
    </location>
</feature>
<organism evidence="17 18">
    <name type="scientific">Dekkera bruxellensis</name>
    <name type="common">Brettanomyces custersii</name>
    <dbReference type="NCBI Taxonomy" id="5007"/>
    <lineage>
        <taxon>Eukaryota</taxon>
        <taxon>Fungi</taxon>
        <taxon>Dikarya</taxon>
        <taxon>Ascomycota</taxon>
        <taxon>Saccharomycotina</taxon>
        <taxon>Pichiomycetes</taxon>
        <taxon>Pichiales</taxon>
        <taxon>Pichiaceae</taxon>
        <taxon>Brettanomyces</taxon>
    </lineage>
</organism>
<evidence type="ECO:0000256" key="1">
    <source>
        <dbReference type="ARBA" id="ARBA00004947"/>
    </source>
</evidence>
<keyword evidence="18" id="KW-1185">Reference proteome</keyword>
<dbReference type="Pfam" id="PF00288">
    <property type="entry name" value="GHMP_kinases_N"/>
    <property type="match status" value="1"/>
</dbReference>
<evidence type="ECO:0000313" key="18">
    <source>
        <dbReference type="Proteomes" id="UP000478008"/>
    </source>
</evidence>
<comment type="pathway">
    <text evidence="1">Carbohydrate metabolism; galactose metabolism.</text>
</comment>
<dbReference type="FunFam" id="3.30.230.10:FF:000056">
    <property type="entry name" value="GAL1p Galactokinase"/>
    <property type="match status" value="1"/>
</dbReference>
<feature type="domain" description="Galactokinase N-terminal" evidence="16">
    <location>
        <begin position="30"/>
        <end position="77"/>
    </location>
</feature>
<dbReference type="GO" id="GO:0005524">
    <property type="term" value="F:ATP binding"/>
    <property type="evidence" value="ECO:0007669"/>
    <property type="project" value="UniProtKB-KW"/>
</dbReference>
<dbReference type="SUPFAM" id="SSF54211">
    <property type="entry name" value="Ribosomal protein S5 domain 2-like"/>
    <property type="match status" value="1"/>
</dbReference>
<evidence type="ECO:0000256" key="6">
    <source>
        <dbReference type="ARBA" id="ARBA00022741"/>
    </source>
</evidence>
<dbReference type="EMBL" id="CABFWN010000002">
    <property type="protein sequence ID" value="VUG17966.1"/>
    <property type="molecule type" value="Genomic_DNA"/>
</dbReference>
<dbReference type="PANTHER" id="PTHR10457:SF7">
    <property type="entry name" value="GALACTOKINASE-RELATED"/>
    <property type="match status" value="1"/>
</dbReference>
<dbReference type="InterPro" id="IPR036554">
    <property type="entry name" value="GHMP_kinase_C_sf"/>
</dbReference>
<dbReference type="Pfam" id="PF08544">
    <property type="entry name" value="GHMP_kinases_C"/>
    <property type="match status" value="1"/>
</dbReference>
<comment type="similarity">
    <text evidence="2">Belongs to the GHMP kinase family. GalK subfamily.</text>
</comment>
<dbReference type="GO" id="GO:0000411">
    <property type="term" value="P:positive regulation of transcription by galactose"/>
    <property type="evidence" value="ECO:0007669"/>
    <property type="project" value="UniProtKB-ARBA"/>
</dbReference>
<dbReference type="Gene3D" id="3.30.230.10">
    <property type="match status" value="1"/>
</dbReference>
<dbReference type="PROSITE" id="PS00627">
    <property type="entry name" value="GHMP_KINASES_ATP"/>
    <property type="match status" value="1"/>
</dbReference>
<name>A0A7D9GZH8_DEKBR</name>
<dbReference type="InterPro" id="IPR006204">
    <property type="entry name" value="GHMP_kinase_N_dom"/>
</dbReference>
<evidence type="ECO:0000256" key="7">
    <source>
        <dbReference type="ARBA" id="ARBA00022777"/>
    </source>
</evidence>
<comment type="function">
    <text evidence="13">Galactokinase is a key enzyme in the galactose metabolism where it catalyzes the conversion of alpha-D-galactose to galactose 1-phosphate. Can also induce the transcription of the gal genes in response to the organism being challenged with galactose as the sole source of carbon.</text>
</comment>
<dbReference type="EC" id="2.7.1.6" evidence="3"/>
<feature type="domain" description="GHMP kinase C-terminal" evidence="15">
    <location>
        <begin position="416"/>
        <end position="489"/>
    </location>
</feature>
<evidence type="ECO:0000256" key="12">
    <source>
        <dbReference type="ARBA" id="ARBA00049538"/>
    </source>
</evidence>
<evidence type="ECO:0000256" key="13">
    <source>
        <dbReference type="ARBA" id="ARBA00055546"/>
    </source>
</evidence>
<dbReference type="UniPathway" id="UPA00214"/>
<evidence type="ECO:0000259" key="15">
    <source>
        <dbReference type="Pfam" id="PF08544"/>
    </source>
</evidence>
<dbReference type="Gene3D" id="3.30.70.3170">
    <property type="match status" value="1"/>
</dbReference>
<evidence type="ECO:0000256" key="9">
    <source>
        <dbReference type="ARBA" id="ARBA00023144"/>
    </source>
</evidence>
<keyword evidence="6" id="KW-0547">Nucleotide-binding</keyword>
<keyword evidence="10" id="KW-0119">Carbohydrate metabolism</keyword>
<dbReference type="AlphaFoldDB" id="A0A7D9GZH8"/>
<evidence type="ECO:0000313" key="17">
    <source>
        <dbReference type="EMBL" id="VUG17966.1"/>
    </source>
</evidence>
<evidence type="ECO:0000256" key="3">
    <source>
        <dbReference type="ARBA" id="ARBA00012315"/>
    </source>
</evidence>
<dbReference type="InterPro" id="IPR006203">
    <property type="entry name" value="GHMP_knse_ATP-bd_CS"/>
</dbReference>
<dbReference type="PRINTS" id="PR00473">
    <property type="entry name" value="GALCTOKINASE"/>
</dbReference>
<dbReference type="PANTHER" id="PTHR10457">
    <property type="entry name" value="MEVALONATE KINASE/GALACTOKINASE"/>
    <property type="match status" value="1"/>
</dbReference>
<evidence type="ECO:0000256" key="4">
    <source>
        <dbReference type="ARBA" id="ARBA00019487"/>
    </source>
</evidence>
<dbReference type="InterPro" id="IPR014721">
    <property type="entry name" value="Ribsml_uS5_D2-typ_fold_subgr"/>
</dbReference>
<dbReference type="InterPro" id="IPR000705">
    <property type="entry name" value="Galactokinase"/>
</dbReference>
<dbReference type="PROSITE" id="PS00106">
    <property type="entry name" value="GALACTOKINASE"/>
    <property type="match status" value="1"/>
</dbReference>